<dbReference type="HOGENOM" id="CLU_171052_1_0_3"/>
<dbReference type="KEGG" id="cyj:Cyan7822_3454"/>
<proteinExistence type="predicted"/>
<name>E0UEF5_GLOV7</name>
<dbReference type="AlphaFoldDB" id="E0UEF5"/>
<organism evidence="1 2">
    <name type="scientific">Gloeothece verrucosa (strain PCC 7822)</name>
    <name type="common">Cyanothece sp. (strain PCC 7822)</name>
    <dbReference type="NCBI Taxonomy" id="497965"/>
    <lineage>
        <taxon>Bacteria</taxon>
        <taxon>Bacillati</taxon>
        <taxon>Cyanobacteriota</taxon>
        <taxon>Cyanophyceae</taxon>
        <taxon>Oscillatoriophycideae</taxon>
        <taxon>Chroococcales</taxon>
        <taxon>Aphanothecaceae</taxon>
        <taxon>Gloeothece</taxon>
        <taxon>Gloeothece verrucosa</taxon>
    </lineage>
</organism>
<dbReference type="RefSeq" id="WP_013323470.1">
    <property type="nucleotide sequence ID" value="NC_014501.1"/>
</dbReference>
<protein>
    <submittedName>
        <fullName evidence="1">Uncharacterized protein</fullName>
    </submittedName>
</protein>
<evidence type="ECO:0000313" key="1">
    <source>
        <dbReference type="EMBL" id="ADN15401.1"/>
    </source>
</evidence>
<gene>
    <name evidence="1" type="ordered locus">Cyan7822_3454</name>
</gene>
<keyword evidence="2" id="KW-1185">Reference proteome</keyword>
<sequence>MNTATFLTSSCRCCRYYKSQGRRGGTCQQLGVPVQSNWKACSLAAHPFVSAWETIGEVVHLEKSLTLTCSGKTTPVESAQTAKVSATKQTVIA</sequence>
<dbReference type="Proteomes" id="UP000008206">
    <property type="component" value="Chromosome"/>
</dbReference>
<dbReference type="EMBL" id="CP002198">
    <property type="protein sequence ID" value="ADN15401.1"/>
    <property type="molecule type" value="Genomic_DNA"/>
</dbReference>
<accession>E0UEF5</accession>
<reference evidence="2" key="1">
    <citation type="journal article" date="2011" name="MBio">
        <title>Novel metabolic attributes of the genus Cyanothece, comprising a group of unicellular nitrogen-fixing Cyanobacteria.</title>
        <authorList>
            <person name="Bandyopadhyay A."/>
            <person name="Elvitigala T."/>
            <person name="Welsh E."/>
            <person name="Stockel J."/>
            <person name="Liberton M."/>
            <person name="Min H."/>
            <person name="Sherman L.A."/>
            <person name="Pakrasi H.B."/>
        </authorList>
    </citation>
    <scope>NUCLEOTIDE SEQUENCE [LARGE SCALE GENOMIC DNA]</scope>
    <source>
        <strain evidence="2">PCC 7822</strain>
    </source>
</reference>
<dbReference type="STRING" id="497965.Cyan7822_3454"/>
<dbReference type="OrthoDB" id="515968at2"/>
<evidence type="ECO:0000313" key="2">
    <source>
        <dbReference type="Proteomes" id="UP000008206"/>
    </source>
</evidence>
<dbReference type="eggNOG" id="ENOG5032YCP">
    <property type="taxonomic scope" value="Bacteria"/>
</dbReference>